<accession>A0A6J5QEW2</accession>
<organism evidence="1">
    <name type="scientific">uncultured Caudovirales phage</name>
    <dbReference type="NCBI Taxonomy" id="2100421"/>
    <lineage>
        <taxon>Viruses</taxon>
        <taxon>Duplodnaviria</taxon>
        <taxon>Heunggongvirae</taxon>
        <taxon>Uroviricota</taxon>
        <taxon>Caudoviricetes</taxon>
        <taxon>Peduoviridae</taxon>
        <taxon>Maltschvirus</taxon>
        <taxon>Maltschvirus maltsch</taxon>
    </lineage>
</organism>
<dbReference type="EMBL" id="LR797162">
    <property type="protein sequence ID" value="CAB4191090.1"/>
    <property type="molecule type" value="Genomic_DNA"/>
</dbReference>
<proteinExistence type="predicted"/>
<reference evidence="1" key="1">
    <citation type="submission" date="2020-05" db="EMBL/GenBank/DDBJ databases">
        <authorList>
            <person name="Chiriac C."/>
            <person name="Salcher M."/>
            <person name="Ghai R."/>
            <person name="Kavagutti S V."/>
        </authorList>
    </citation>
    <scope>NUCLEOTIDE SEQUENCE</scope>
</reference>
<evidence type="ECO:0008006" key="3">
    <source>
        <dbReference type="Google" id="ProtNLM"/>
    </source>
</evidence>
<gene>
    <name evidence="1" type="ORF">UFOVP1046_7</name>
    <name evidence="2" type="ORF">UFOVP1214_17</name>
</gene>
<name>A0A6J5QEW2_9CAUD</name>
<dbReference type="EMBL" id="LR796997">
    <property type="protein sequence ID" value="CAB4180041.1"/>
    <property type="molecule type" value="Genomic_DNA"/>
</dbReference>
<evidence type="ECO:0000313" key="2">
    <source>
        <dbReference type="EMBL" id="CAB4191090.1"/>
    </source>
</evidence>
<protein>
    <recommendedName>
        <fullName evidence="3">Bacteriophage lambda, Stf, side tail fibre-repeat-2</fullName>
    </recommendedName>
</protein>
<evidence type="ECO:0000313" key="1">
    <source>
        <dbReference type="EMBL" id="CAB4180041.1"/>
    </source>
</evidence>
<sequence>MATTTYGTPYVAGTDLVANWPAASLTVANSIDAAGYFVGRGINAQTASYTTVLTDAGKTISMTNGGATTLTIPANSSVAYVVGTRINILNLGAGACTPTAGAGVTINGTITALATNKAASVIKTATNTWSYVPFSSGADAAVITSTTGSPTITTDGTATIYTYTGSGTIVVGTAGAATVLVISGGGGSGYTGSVIGGGGAGGLIEKTMTLTAATHTITIGPGGASGATVGTAGTNSSLGTLVLTGGGGPGVGATSTTDFYPTFANGGGYSGGLIHFSSAAAREGMGAGVGASAPVGYTSSISGASVEYGTGGKTPVSTNKGSGGYSTSNGVTGVVIIRVG</sequence>